<accession>A0AAV2E1Q4</accession>
<reference evidence="1 2" key="1">
    <citation type="submission" date="2024-04" db="EMBL/GenBank/DDBJ databases">
        <authorList>
            <person name="Fracassetti M."/>
        </authorList>
    </citation>
    <scope>NUCLEOTIDE SEQUENCE [LARGE SCALE GENOMIC DNA]</scope>
</reference>
<name>A0AAV2E1Q4_9ROSI</name>
<evidence type="ECO:0000313" key="1">
    <source>
        <dbReference type="EMBL" id="CAL1379836.1"/>
    </source>
</evidence>
<protein>
    <submittedName>
        <fullName evidence="1">Uncharacterized protein</fullName>
    </submittedName>
</protein>
<dbReference type="AlphaFoldDB" id="A0AAV2E1Q4"/>
<keyword evidence="2" id="KW-1185">Reference proteome</keyword>
<dbReference type="EMBL" id="OZ034817">
    <property type="protein sequence ID" value="CAL1379836.1"/>
    <property type="molecule type" value="Genomic_DNA"/>
</dbReference>
<gene>
    <name evidence="1" type="ORF">LTRI10_LOCUS21328</name>
</gene>
<sequence length="129" mass="14110">MIISTTTSTFSSLSPFFLYSPPLNLAVPSLLPGDPLLPAILSFRRASPSGDPLLPASISSGQRMIFDDDDELDGVAAFIVEEEELDPTIDEFVDEDSDGVGDFIVEEEEESEGGFYYIYVCVVEFCCVH</sequence>
<dbReference type="Proteomes" id="UP001497516">
    <property type="component" value="Chromosome 4"/>
</dbReference>
<evidence type="ECO:0000313" key="2">
    <source>
        <dbReference type="Proteomes" id="UP001497516"/>
    </source>
</evidence>
<organism evidence="1 2">
    <name type="scientific">Linum trigynum</name>
    <dbReference type="NCBI Taxonomy" id="586398"/>
    <lineage>
        <taxon>Eukaryota</taxon>
        <taxon>Viridiplantae</taxon>
        <taxon>Streptophyta</taxon>
        <taxon>Embryophyta</taxon>
        <taxon>Tracheophyta</taxon>
        <taxon>Spermatophyta</taxon>
        <taxon>Magnoliopsida</taxon>
        <taxon>eudicotyledons</taxon>
        <taxon>Gunneridae</taxon>
        <taxon>Pentapetalae</taxon>
        <taxon>rosids</taxon>
        <taxon>fabids</taxon>
        <taxon>Malpighiales</taxon>
        <taxon>Linaceae</taxon>
        <taxon>Linum</taxon>
    </lineage>
</organism>
<proteinExistence type="predicted"/>